<reference evidence="2 3" key="1">
    <citation type="submission" date="2020-12" db="EMBL/GenBank/DDBJ databases">
        <title>Pseudomonas schmalbachii sp. nov. isolated from millipede gut.</title>
        <authorList>
            <person name="Shelomi M."/>
        </authorList>
    </citation>
    <scope>NUCLEOTIDE SEQUENCE [LARGE SCALE GENOMIC DNA]</scope>
    <source>
        <strain evidence="2 3">Milli4</strain>
    </source>
</reference>
<dbReference type="RefSeq" id="WP_208315073.1">
    <property type="nucleotide sequence ID" value="NZ_JAELYA010000006.1"/>
</dbReference>
<dbReference type="Proteomes" id="UP000669060">
    <property type="component" value="Unassembled WGS sequence"/>
</dbReference>
<protein>
    <submittedName>
        <fullName evidence="2">Alginate export family protein</fullName>
    </submittedName>
</protein>
<dbReference type="Pfam" id="PF13372">
    <property type="entry name" value="Alginate_exp"/>
    <property type="match status" value="1"/>
</dbReference>
<evidence type="ECO:0000259" key="1">
    <source>
        <dbReference type="Pfam" id="PF13372"/>
    </source>
</evidence>
<name>A0ABS3TT79_9PSED</name>
<dbReference type="Gene3D" id="2.40.160.100">
    <property type="match status" value="1"/>
</dbReference>
<dbReference type="EMBL" id="JAELYA010000006">
    <property type="protein sequence ID" value="MBO3276879.1"/>
    <property type="molecule type" value="Genomic_DNA"/>
</dbReference>
<organism evidence="2 3">
    <name type="scientific">Pseudomonas schmalbachii</name>
    <dbReference type="NCBI Taxonomy" id="2816993"/>
    <lineage>
        <taxon>Bacteria</taxon>
        <taxon>Pseudomonadati</taxon>
        <taxon>Pseudomonadota</taxon>
        <taxon>Gammaproteobacteria</taxon>
        <taxon>Pseudomonadales</taxon>
        <taxon>Pseudomonadaceae</taxon>
        <taxon>Pseudomonas</taxon>
    </lineage>
</organism>
<sequence>MFAEAENNPLEQNRPLRPPLPRWLEDYRFLDDQDKRTDAFDSVRYRRLGEDAWLQLGGEARYSGYAVKNPFYGKTSVADDTYMQQRLQVHGDLHLFDDLLRVFGQLENTRSWGQDIQSPRDEGRNDIHQLFIESNSKLGSGTLGARLGRQEMAYGAPTLVSYAESPNIRQAFDGLRVSFNQPGSYRIDGFYTRLIRYDGDNFDDSSDNKRKLYGLYGTMQLSALTGLDLYAMALEQKDRKLLGTVGDDDRYTLGARAFGASNGFDWSWDLIHQQGQFGRQDIEAWGVLGETGYTFANPWKLRVALHMDATSGDKDSRDGTAGTFDPMFPRNGIYGEANLTTPANLIAVGPIVSFVPHPRLRIEPGIFRLWRESTEDAVYTPGMQPVQGTANASGKEIGTAYRFNVRWIPTANLTLDLDYEFLDAGQVIREVDGKDSSFVSLRTSFRF</sequence>
<accession>A0ABS3TT79</accession>
<evidence type="ECO:0000313" key="3">
    <source>
        <dbReference type="Proteomes" id="UP000669060"/>
    </source>
</evidence>
<dbReference type="InterPro" id="IPR053728">
    <property type="entry name" value="Alginate_Permeability_Chnl"/>
</dbReference>
<proteinExistence type="predicted"/>
<feature type="domain" description="Alginate export" evidence="1">
    <location>
        <begin position="53"/>
        <end position="438"/>
    </location>
</feature>
<gene>
    <name evidence="2" type="ORF">JFY56_16770</name>
</gene>
<dbReference type="InterPro" id="IPR025388">
    <property type="entry name" value="Alginate_export_dom"/>
</dbReference>
<evidence type="ECO:0000313" key="2">
    <source>
        <dbReference type="EMBL" id="MBO3276879.1"/>
    </source>
</evidence>
<comment type="caution">
    <text evidence="2">The sequence shown here is derived from an EMBL/GenBank/DDBJ whole genome shotgun (WGS) entry which is preliminary data.</text>
</comment>
<dbReference type="SUPFAM" id="SSF56935">
    <property type="entry name" value="Porins"/>
    <property type="match status" value="1"/>
</dbReference>
<keyword evidence="3" id="KW-1185">Reference proteome</keyword>